<dbReference type="InParanoid" id="H0X284"/>
<organism evidence="2 3">
    <name type="scientific">Otolemur garnettii</name>
    <name type="common">Small-eared galago</name>
    <name type="synonym">Garnett's greater bushbaby</name>
    <dbReference type="NCBI Taxonomy" id="30611"/>
    <lineage>
        <taxon>Eukaryota</taxon>
        <taxon>Metazoa</taxon>
        <taxon>Chordata</taxon>
        <taxon>Craniata</taxon>
        <taxon>Vertebrata</taxon>
        <taxon>Euteleostomi</taxon>
        <taxon>Mammalia</taxon>
        <taxon>Eutheria</taxon>
        <taxon>Euarchontoglires</taxon>
        <taxon>Primates</taxon>
        <taxon>Strepsirrhini</taxon>
        <taxon>Lorisiformes</taxon>
        <taxon>Galagidae</taxon>
        <taxon>Otolemur</taxon>
    </lineage>
</organism>
<reference evidence="2" key="2">
    <citation type="submission" date="2025-08" db="UniProtKB">
        <authorList>
            <consortium name="Ensembl"/>
        </authorList>
    </citation>
    <scope>IDENTIFICATION</scope>
</reference>
<dbReference type="EMBL" id="AAQR03125812">
    <property type="status" value="NOT_ANNOTATED_CDS"/>
    <property type="molecule type" value="Genomic_DNA"/>
</dbReference>
<dbReference type="STRING" id="30611.ENSOGAP00000009150"/>
<dbReference type="Proteomes" id="UP000005225">
    <property type="component" value="Unassembled WGS sequence"/>
</dbReference>
<dbReference type="PROSITE" id="PS50222">
    <property type="entry name" value="EF_HAND_2"/>
    <property type="match status" value="1"/>
</dbReference>
<dbReference type="EMBL" id="AAQR03125811">
    <property type="status" value="NOT_ANNOTATED_CDS"/>
    <property type="molecule type" value="Genomic_DNA"/>
</dbReference>
<dbReference type="GeneTree" id="ENSGT00390000014874"/>
<dbReference type="PANTHER" id="PTHR47225:SF1">
    <property type="entry name" value="EF-HAND CALCIUM-BINDING DOMAIN-CONTAINING PROTEIN 12"/>
    <property type="match status" value="1"/>
</dbReference>
<dbReference type="AlphaFoldDB" id="H0X284"/>
<dbReference type="PANTHER" id="PTHR47225">
    <property type="entry name" value="EF-HAND CALCIUM-BINDING DOMAIN-CONTAINING PROTEIN 12"/>
    <property type="match status" value="1"/>
</dbReference>
<dbReference type="SUPFAM" id="SSF47473">
    <property type="entry name" value="EF-hand"/>
    <property type="match status" value="1"/>
</dbReference>
<dbReference type="InterPro" id="IPR011992">
    <property type="entry name" value="EF-hand-dom_pair"/>
</dbReference>
<protein>
    <recommendedName>
        <fullName evidence="1">EF-hand domain-containing protein</fullName>
    </recommendedName>
</protein>
<reference evidence="2" key="3">
    <citation type="submission" date="2025-09" db="UniProtKB">
        <authorList>
            <consortium name="Ensembl"/>
        </authorList>
    </citation>
    <scope>IDENTIFICATION</scope>
</reference>
<dbReference type="Gene3D" id="1.10.238.10">
    <property type="entry name" value="EF-hand"/>
    <property type="match status" value="1"/>
</dbReference>
<accession>H0X284</accession>
<dbReference type="Ensembl" id="ENSOGAT00000010235.2">
    <property type="protein sequence ID" value="ENSOGAP00000009150.2"/>
    <property type="gene ID" value="ENSOGAG00000010234.2"/>
</dbReference>
<evidence type="ECO:0000313" key="2">
    <source>
        <dbReference type="Ensembl" id="ENSOGAP00000009150.2"/>
    </source>
</evidence>
<dbReference type="OMA" id="AREXSSI"/>
<evidence type="ECO:0000313" key="3">
    <source>
        <dbReference type="Proteomes" id="UP000005225"/>
    </source>
</evidence>
<dbReference type="InterPro" id="IPR042847">
    <property type="entry name" value="EFC12"/>
</dbReference>
<evidence type="ECO:0000259" key="1">
    <source>
        <dbReference type="PROSITE" id="PS50222"/>
    </source>
</evidence>
<dbReference type="InterPro" id="IPR002048">
    <property type="entry name" value="EF_hand_dom"/>
</dbReference>
<dbReference type="GO" id="GO:0005509">
    <property type="term" value="F:calcium ion binding"/>
    <property type="evidence" value="ECO:0007669"/>
    <property type="project" value="InterPro"/>
</dbReference>
<reference evidence="3" key="1">
    <citation type="submission" date="2011-03" db="EMBL/GenBank/DDBJ databases">
        <title>Version 3 of the genome sequence of Otolemur garnettii (Bushbaby).</title>
        <authorList>
            <consortium name="The Broad Institute Genome Sequencing Platform"/>
            <person name="Di Palma F."/>
            <person name="Johnson J."/>
            <person name="Lander E.S."/>
            <person name="Lindblad-Toh K."/>
            <person name="Jaffe D.B."/>
            <person name="Gnerre S."/>
            <person name="MacCallum I."/>
            <person name="Przybylski D."/>
            <person name="Ribeiro F.J."/>
            <person name="Burton J.N."/>
            <person name="Walker B.J."/>
            <person name="Sharpe T."/>
            <person name="Hall G."/>
        </authorList>
    </citation>
    <scope>NUCLEOTIDE SEQUENCE [LARGE SCALE GENOMIC DNA]</scope>
</reference>
<feature type="domain" description="EF-hand" evidence="1">
    <location>
        <begin position="22"/>
        <end position="57"/>
    </location>
</feature>
<dbReference type="eggNOG" id="ENOG502QSZS">
    <property type="taxonomic scope" value="Eukaryota"/>
</dbReference>
<dbReference type="HOGENOM" id="CLU_034466_0_0_1"/>
<proteinExistence type="predicted"/>
<sequence length="308" mass="36212">MVPQLRLPRPSALFAMYSYLQSRKIKILDIFRKVDHRGNLKISREEFIETLKTLRVPLKYQEVEDIVIYLSSLGRHNSITTEILANTYKQWCSTQKSPVPAPQEIQWLLNMAKNRASPKNLYKQEADSDAQSPENDLLVVPMLDTYMESRPMSTQEMEEAGKWYRNRRQQPKLPIPSIQFMERCRLVRCGNRRMDEHCLPSTMRGEMNMLIGIVRRDDFLVYLECCKLCELYGIPLTEDILMKALLYPGDKVIFQHDQVRQIRQPGGYYSDWKIVPPKLALLRERCLFESEAKKTDKLSFRPLFSLPF</sequence>
<dbReference type="FunCoup" id="H0X284">
    <property type="interactions" value="8"/>
</dbReference>
<keyword evidence="3" id="KW-1185">Reference proteome</keyword>
<name>H0X284_OTOGA</name>